<dbReference type="PANTHER" id="PTHR35271:SF1">
    <property type="entry name" value="ABC TRANSPORTER, SUBSTRATE-BINDING LIPOPROTEIN"/>
    <property type="match status" value="1"/>
</dbReference>
<proteinExistence type="predicted"/>
<dbReference type="InterPro" id="IPR028082">
    <property type="entry name" value="Peripla_BP_I"/>
</dbReference>
<reference evidence="2" key="1">
    <citation type="submission" date="2016-12" db="EMBL/GenBank/DDBJ databases">
        <title>Draft Genome Sequences od Carboxydothermus pertinax and islandicus, Hydrogenogenic Carboxydotrophic Bacteria.</title>
        <authorList>
            <person name="Fukuyama Y."/>
            <person name="Ohmae K."/>
            <person name="Yoneda Y."/>
            <person name="Yoshida T."/>
            <person name="Sako Y."/>
        </authorList>
    </citation>
    <scope>NUCLEOTIDE SEQUENCE [LARGE SCALE GENOMIC DNA]</scope>
    <source>
        <strain evidence="2">SET</strain>
    </source>
</reference>
<dbReference type="AlphaFoldDB" id="A0A1L8D2I3"/>
<dbReference type="Pfam" id="PF04392">
    <property type="entry name" value="ABC_sub_bind"/>
    <property type="match status" value="1"/>
</dbReference>
<protein>
    <recommendedName>
        <fullName evidence="3">ABC transporter substrate-binding protein</fullName>
    </recommendedName>
</protein>
<dbReference type="CDD" id="cd06325">
    <property type="entry name" value="PBP1_ABC_unchar_transporter"/>
    <property type="match status" value="1"/>
</dbReference>
<sequence length="329" mass="35848">MVKKITLLLSIVTGLIFFAGCQIGVTTGKTQRTVGILAASRDREEKIIGLKQGLAELGFTEGKDVTYVILNAEGEREQLLPLAQKLVHEKPDVLVAAGGVEADVLKTVVREQNIPIVFIGVASSVERGLVKSFIKPGGQITGVDNYHGELAGKRLELLKKLLPAVNKVIVLYDPKVPPGYASLKIVRETAKDLGIEIKTIEVSSRAELKAKLNRQSLQGFDAILPLSSFLLETLTQDLLTLSLQNKIPVMGIFEQEADRGYFAAYGVSMYNQGYQGARIVAKVLHGQQPEQIPVETPDNLELVVNLRTAKKLGLKLNETGLNFAKTIIK</sequence>
<dbReference type="Gene3D" id="3.40.50.2300">
    <property type="match status" value="2"/>
</dbReference>
<dbReference type="PROSITE" id="PS51257">
    <property type="entry name" value="PROKAR_LIPOPROTEIN"/>
    <property type="match status" value="1"/>
</dbReference>
<dbReference type="Proteomes" id="UP000187338">
    <property type="component" value="Unassembled WGS sequence"/>
</dbReference>
<dbReference type="PANTHER" id="PTHR35271">
    <property type="entry name" value="ABC TRANSPORTER, SUBSTRATE-BINDING LIPOPROTEIN-RELATED"/>
    <property type="match status" value="1"/>
</dbReference>
<evidence type="ECO:0000313" key="1">
    <source>
        <dbReference type="EMBL" id="GAV25380.1"/>
    </source>
</evidence>
<dbReference type="STRING" id="661089.ciss_13130"/>
<evidence type="ECO:0008006" key="3">
    <source>
        <dbReference type="Google" id="ProtNLM"/>
    </source>
</evidence>
<gene>
    <name evidence="1" type="ORF">ciss_13130</name>
</gene>
<dbReference type="EMBL" id="BDJL01000038">
    <property type="protein sequence ID" value="GAV25380.1"/>
    <property type="molecule type" value="Genomic_DNA"/>
</dbReference>
<name>A0A1L8D2I3_9THEO</name>
<dbReference type="SUPFAM" id="SSF53822">
    <property type="entry name" value="Periplasmic binding protein-like I"/>
    <property type="match status" value="1"/>
</dbReference>
<organism evidence="1 2">
    <name type="scientific">Carboxydothermus islandicus</name>
    <dbReference type="NCBI Taxonomy" id="661089"/>
    <lineage>
        <taxon>Bacteria</taxon>
        <taxon>Bacillati</taxon>
        <taxon>Bacillota</taxon>
        <taxon>Clostridia</taxon>
        <taxon>Thermoanaerobacterales</taxon>
        <taxon>Thermoanaerobacteraceae</taxon>
        <taxon>Carboxydothermus</taxon>
    </lineage>
</organism>
<dbReference type="RefSeq" id="WP_075865600.1">
    <property type="nucleotide sequence ID" value="NZ_BDJL01000038.1"/>
</dbReference>
<comment type="caution">
    <text evidence="1">The sequence shown here is derived from an EMBL/GenBank/DDBJ whole genome shotgun (WGS) entry which is preliminary data.</text>
</comment>
<keyword evidence="2" id="KW-1185">Reference proteome</keyword>
<accession>A0A1L8D2I3</accession>
<evidence type="ECO:0000313" key="2">
    <source>
        <dbReference type="Proteomes" id="UP000187338"/>
    </source>
</evidence>
<dbReference type="InterPro" id="IPR007487">
    <property type="entry name" value="ABC_transpt-TYRBP-like"/>
</dbReference>